<name>A0AA38IQC6_9CUCU</name>
<organism evidence="1 2">
    <name type="scientific">Zophobas morio</name>
    <dbReference type="NCBI Taxonomy" id="2755281"/>
    <lineage>
        <taxon>Eukaryota</taxon>
        <taxon>Metazoa</taxon>
        <taxon>Ecdysozoa</taxon>
        <taxon>Arthropoda</taxon>
        <taxon>Hexapoda</taxon>
        <taxon>Insecta</taxon>
        <taxon>Pterygota</taxon>
        <taxon>Neoptera</taxon>
        <taxon>Endopterygota</taxon>
        <taxon>Coleoptera</taxon>
        <taxon>Polyphaga</taxon>
        <taxon>Cucujiformia</taxon>
        <taxon>Tenebrionidae</taxon>
        <taxon>Zophobas</taxon>
    </lineage>
</organism>
<dbReference type="AlphaFoldDB" id="A0AA38IQC6"/>
<proteinExistence type="predicted"/>
<evidence type="ECO:0000313" key="1">
    <source>
        <dbReference type="EMBL" id="KAJ3658121.1"/>
    </source>
</evidence>
<dbReference type="EMBL" id="JALNTZ010000003">
    <property type="protein sequence ID" value="KAJ3658121.1"/>
    <property type="molecule type" value="Genomic_DNA"/>
</dbReference>
<dbReference type="Proteomes" id="UP001168821">
    <property type="component" value="Unassembled WGS sequence"/>
</dbReference>
<sequence>MYIAIDFLKPSPSKSKLVTVIPDRTHPNEDDYLVRLQTVKLGGNQSSWCSHHSSLRASCASFNPPFICKSVLLLVPSLLATEGLCAMCMLIFHPVSVTVGYTGSSVSVSLP</sequence>
<protein>
    <submittedName>
        <fullName evidence="1">Uncharacterized protein</fullName>
    </submittedName>
</protein>
<comment type="caution">
    <text evidence="1">The sequence shown here is derived from an EMBL/GenBank/DDBJ whole genome shotgun (WGS) entry which is preliminary data.</text>
</comment>
<reference evidence="1" key="1">
    <citation type="journal article" date="2023" name="G3 (Bethesda)">
        <title>Whole genome assemblies of Zophobas morio and Tenebrio molitor.</title>
        <authorList>
            <person name="Kaur S."/>
            <person name="Stinson S.A."/>
            <person name="diCenzo G.C."/>
        </authorList>
    </citation>
    <scope>NUCLEOTIDE SEQUENCE</scope>
    <source>
        <strain evidence="1">QUZm001</strain>
    </source>
</reference>
<keyword evidence="2" id="KW-1185">Reference proteome</keyword>
<evidence type="ECO:0000313" key="2">
    <source>
        <dbReference type="Proteomes" id="UP001168821"/>
    </source>
</evidence>
<gene>
    <name evidence="1" type="ORF">Zmor_009879</name>
</gene>
<accession>A0AA38IQC6</accession>